<dbReference type="Gene3D" id="1.25.40.20">
    <property type="entry name" value="Ankyrin repeat-containing domain"/>
    <property type="match status" value="3"/>
</dbReference>
<dbReference type="GO" id="GO:0005886">
    <property type="term" value="C:plasma membrane"/>
    <property type="evidence" value="ECO:0007669"/>
    <property type="project" value="TreeGrafter"/>
</dbReference>
<dbReference type="Pfam" id="PF00023">
    <property type="entry name" value="Ank"/>
    <property type="match status" value="1"/>
</dbReference>
<comment type="subcellular location">
    <subcellularLocation>
        <location evidence="1">Membrane</location>
        <topology evidence="1">Multi-pass membrane protein</topology>
    </subcellularLocation>
</comment>
<evidence type="ECO:0000256" key="1">
    <source>
        <dbReference type="ARBA" id="ARBA00004141"/>
    </source>
</evidence>
<dbReference type="PROSITE" id="PS50297">
    <property type="entry name" value="ANK_REP_REGION"/>
    <property type="match status" value="2"/>
</dbReference>
<dbReference type="SUPFAM" id="SSF48403">
    <property type="entry name" value="Ankyrin repeat"/>
    <property type="match status" value="2"/>
</dbReference>
<dbReference type="InterPro" id="IPR026961">
    <property type="entry name" value="PGG_dom"/>
</dbReference>
<dbReference type="SMART" id="SM00248">
    <property type="entry name" value="ANK"/>
    <property type="match status" value="18"/>
</dbReference>
<reference evidence="10 11" key="1">
    <citation type="submission" date="2024-02" db="EMBL/GenBank/DDBJ databases">
        <title>High-quality chromosome-scale genome assembly of Pensacola bahiagrass (Paspalum notatum Flugge var. saurae).</title>
        <authorList>
            <person name="Vega J.M."/>
            <person name="Podio M."/>
            <person name="Orjuela J."/>
            <person name="Siena L.A."/>
            <person name="Pessino S.C."/>
            <person name="Combes M.C."/>
            <person name="Mariac C."/>
            <person name="Albertini E."/>
            <person name="Pupilli F."/>
            <person name="Ortiz J.P.A."/>
            <person name="Leblanc O."/>
        </authorList>
    </citation>
    <scope>NUCLEOTIDE SEQUENCE [LARGE SCALE GENOMIC DNA]</scope>
    <source>
        <strain evidence="10">R1</strain>
        <tissue evidence="10">Leaf</tissue>
    </source>
</reference>
<evidence type="ECO:0000256" key="6">
    <source>
        <dbReference type="ARBA" id="ARBA00023136"/>
    </source>
</evidence>
<keyword evidence="5 7" id="KW-0040">ANK repeat</keyword>
<dbReference type="InterPro" id="IPR002110">
    <property type="entry name" value="Ankyrin_rpt"/>
</dbReference>
<keyword evidence="6 8" id="KW-0472">Membrane</keyword>
<feature type="repeat" description="ANK" evidence="7">
    <location>
        <begin position="280"/>
        <end position="302"/>
    </location>
</feature>
<dbReference type="Pfam" id="PF13962">
    <property type="entry name" value="PGG"/>
    <property type="match status" value="1"/>
</dbReference>
<evidence type="ECO:0000256" key="7">
    <source>
        <dbReference type="PROSITE-ProRule" id="PRU00023"/>
    </source>
</evidence>
<feature type="transmembrane region" description="Helical" evidence="8">
    <location>
        <begin position="802"/>
        <end position="824"/>
    </location>
</feature>
<name>A0AAQ3WQD5_PASNO</name>
<evidence type="ECO:0000313" key="10">
    <source>
        <dbReference type="EMBL" id="WVZ69501.1"/>
    </source>
</evidence>
<feature type="domain" description="PGG" evidence="9">
    <location>
        <begin position="802"/>
        <end position="906"/>
    </location>
</feature>
<dbReference type="PANTHER" id="PTHR24186">
    <property type="entry name" value="PROTEIN PHOSPHATASE 1 REGULATORY SUBUNIT"/>
    <property type="match status" value="1"/>
</dbReference>
<protein>
    <recommendedName>
        <fullName evidence="9">PGG domain-containing protein</fullName>
    </recommendedName>
</protein>
<accession>A0AAQ3WQD5</accession>
<evidence type="ECO:0000256" key="5">
    <source>
        <dbReference type="ARBA" id="ARBA00023043"/>
    </source>
</evidence>
<feature type="transmembrane region" description="Helical" evidence="8">
    <location>
        <begin position="890"/>
        <end position="908"/>
    </location>
</feature>
<keyword evidence="4 8" id="KW-1133">Transmembrane helix</keyword>
<evidence type="ECO:0000256" key="4">
    <source>
        <dbReference type="ARBA" id="ARBA00022989"/>
    </source>
</evidence>
<evidence type="ECO:0000256" key="8">
    <source>
        <dbReference type="SAM" id="Phobius"/>
    </source>
</evidence>
<dbReference type="Proteomes" id="UP001341281">
    <property type="component" value="Chromosome 04"/>
</dbReference>
<keyword evidence="11" id="KW-1185">Reference proteome</keyword>
<dbReference type="InterPro" id="IPR036770">
    <property type="entry name" value="Ankyrin_rpt-contain_sf"/>
</dbReference>
<feature type="transmembrane region" description="Helical" evidence="8">
    <location>
        <begin position="844"/>
        <end position="869"/>
    </location>
</feature>
<feature type="transmembrane region" description="Helical" evidence="8">
    <location>
        <begin position="914"/>
        <end position="934"/>
    </location>
</feature>
<organism evidence="10 11">
    <name type="scientific">Paspalum notatum var. saurae</name>
    <dbReference type="NCBI Taxonomy" id="547442"/>
    <lineage>
        <taxon>Eukaryota</taxon>
        <taxon>Viridiplantae</taxon>
        <taxon>Streptophyta</taxon>
        <taxon>Embryophyta</taxon>
        <taxon>Tracheophyta</taxon>
        <taxon>Spermatophyta</taxon>
        <taxon>Magnoliopsida</taxon>
        <taxon>Liliopsida</taxon>
        <taxon>Poales</taxon>
        <taxon>Poaceae</taxon>
        <taxon>PACMAD clade</taxon>
        <taxon>Panicoideae</taxon>
        <taxon>Andropogonodae</taxon>
        <taxon>Paspaleae</taxon>
        <taxon>Paspalinae</taxon>
        <taxon>Paspalum</taxon>
    </lineage>
</organism>
<evidence type="ECO:0000256" key="3">
    <source>
        <dbReference type="ARBA" id="ARBA00022737"/>
    </source>
</evidence>
<proteinExistence type="predicted"/>
<sequence length="958" mass="104835">MMDGRLLEAATSGDTSPMVMQPALRDPAVLLATTPQGNTCLHIASAHGHQEFCNHILELNLSLLTVVNADNETPLVVAVKSGHASLASVLLARCRGHQQLSDASVLLQKDNQNGCHALHHAIRSGYENLALDLIAAEPALSRDVNKNLESPMFIAAVKSFTHVVEKLLEICDSAHGGPGGQNALHAAVGKGNLGIVRKIMETRPSLAREEDGNKFSPMTKAISLDKIDILTVLLEHDPSLGYLINSSSVPPLSSAATAGHVGIARELLKHCPDTPYYDRSGSTCLHEAVSNGHTGFVEFLLRSKQLPRLVNMQDHQGRTALHIAAEKRNSRMISALVFHKGIDITLLNNNGQTARQVLPAPASTEDNEEDNEDSIWIPDGEAATLCPGAVLMDRRLLDAATSGDTSSIPMELSLPDPAAVLLATTPLGNTCLHIASAHGHLEFCKHVLNRKQSLIEIVNADGETPLLTAVTSGQKRLAEFLLTHCLQHHLSGVIIKQDKNGCNVLHHAIRSRLTELAIKFIDAEPVLSKAVNKYDESPMFIAVMRDIPDVVNRLLQVPDSAHGGSSGYNALHAAVRNDNQGIAQMLVRERPELAREETCQMMTPMEFAALENKIGVLSVLLQHDYSLGFVISTSGRPLLNVAARRGHDGIAKELLKRCPDAPYLDTCDGMTCLHEAVTKGHKDFVEFVLQSKQLRKLINMRDKDGDTALHCAIRNCNPKIVAALLRRQDTDLTILSNKGNPAVWLSSDGVDQAKTLNWNEVCSLMLNADPKDEGEIRNVYKEVKDGLIEKSRSDIRSLTQTYTSNTSLIAILIATITFAAAFTLPGGYSSDSGSEGLPIMARKLAFQVFLISNTLAMCSSLCVAFICIIARWEDLEFLVYYRRLTKKIMWFAYMATTTAFATGLYTILAPRVPWLAIFICVVSFLLPFFTKVVGEWPTLRFKFWIAKSYRAEIIDDFV</sequence>
<evidence type="ECO:0000256" key="2">
    <source>
        <dbReference type="ARBA" id="ARBA00022692"/>
    </source>
</evidence>
<gene>
    <name evidence="10" type="ORF">U9M48_018275</name>
</gene>
<keyword evidence="3" id="KW-0677">Repeat</keyword>
<dbReference type="PANTHER" id="PTHR24186:SF54">
    <property type="entry name" value="PGG DOMAIN-CONTAINING PROTEIN"/>
    <property type="match status" value="1"/>
</dbReference>
<feature type="repeat" description="ANK" evidence="7">
    <location>
        <begin position="316"/>
        <end position="349"/>
    </location>
</feature>
<dbReference type="PROSITE" id="PS50088">
    <property type="entry name" value="ANK_REPEAT"/>
    <property type="match status" value="2"/>
</dbReference>
<dbReference type="EMBL" id="CP144748">
    <property type="protein sequence ID" value="WVZ69501.1"/>
    <property type="molecule type" value="Genomic_DNA"/>
</dbReference>
<evidence type="ECO:0000313" key="11">
    <source>
        <dbReference type="Proteomes" id="UP001341281"/>
    </source>
</evidence>
<dbReference type="Pfam" id="PF12796">
    <property type="entry name" value="Ank_2"/>
    <property type="match status" value="6"/>
</dbReference>
<keyword evidence="2 8" id="KW-0812">Transmembrane</keyword>
<evidence type="ECO:0000259" key="9">
    <source>
        <dbReference type="Pfam" id="PF13962"/>
    </source>
</evidence>
<dbReference type="AlphaFoldDB" id="A0AAQ3WQD5"/>